<name>A0A5U8JJ97_SALET</name>
<feature type="domain" description="DUF4325" evidence="1">
    <location>
        <begin position="23"/>
        <end position="79"/>
    </location>
</feature>
<dbReference type="Pfam" id="PF14213">
    <property type="entry name" value="DUF4325"/>
    <property type="match status" value="1"/>
</dbReference>
<accession>A0A5U8JJ97</accession>
<proteinExistence type="predicted"/>
<dbReference type="Proteomes" id="UP000839597">
    <property type="component" value="Unassembled WGS sequence"/>
</dbReference>
<gene>
    <name evidence="2" type="ORF">DOI44_26540</name>
</gene>
<evidence type="ECO:0000259" key="1">
    <source>
        <dbReference type="Pfam" id="PF14213"/>
    </source>
</evidence>
<dbReference type="InterPro" id="IPR025474">
    <property type="entry name" value="DUF4325"/>
</dbReference>
<comment type="caution">
    <text evidence="2">The sequence shown here is derived from an EMBL/GenBank/DDBJ whole genome shotgun (WGS) entry which is preliminary data.</text>
</comment>
<dbReference type="EMBL" id="AAGTPA010000059">
    <property type="protein sequence ID" value="EBR8436478.1"/>
    <property type="molecule type" value="Genomic_DNA"/>
</dbReference>
<organism evidence="2">
    <name type="scientific">Salmonella enterica subsp. enterica serovar Panama</name>
    <dbReference type="NCBI Taxonomy" id="29472"/>
    <lineage>
        <taxon>Bacteria</taxon>
        <taxon>Pseudomonadati</taxon>
        <taxon>Pseudomonadota</taxon>
        <taxon>Gammaproteobacteria</taxon>
        <taxon>Enterobacterales</taxon>
        <taxon>Enterobacteriaceae</taxon>
        <taxon>Salmonella</taxon>
    </lineage>
</organism>
<evidence type="ECO:0000313" key="2">
    <source>
        <dbReference type="EMBL" id="EBR8436478.1"/>
    </source>
</evidence>
<sequence length="99" mass="11018">MTTVRISLPAGDLASRHLAVAERQKIESYLNDKQKVEVDLKEVESISESYSDELFGVLVAKLGLVGVLNLLQVINANQTTLKSIAIVMHRRSLEKNNKQ</sequence>
<dbReference type="AlphaFoldDB" id="A0A5U8JJ97"/>
<protein>
    <recommendedName>
        <fullName evidence="1">DUF4325 domain-containing protein</fullName>
    </recommendedName>
</protein>
<reference evidence="2" key="1">
    <citation type="submission" date="2018-06" db="EMBL/GenBank/DDBJ databases">
        <authorList>
            <person name="Ashton P.M."/>
            <person name="Dallman T."/>
            <person name="Nair S."/>
            <person name="De Pinna E."/>
            <person name="Peters T."/>
            <person name="Grant K."/>
        </authorList>
    </citation>
    <scope>NUCLEOTIDE SEQUENCE [LARGE SCALE GENOMIC DNA]</scope>
    <source>
        <strain evidence="2">449454</strain>
    </source>
</reference>